<feature type="region of interest" description="Disordered" evidence="5">
    <location>
        <begin position="35"/>
        <end position="69"/>
    </location>
</feature>
<sequence>MLQHTYRCSSCQLYQRLRLQLLALQQARRGFALTAATSQQHQTPNAPRFSNPSYQTPRPRIQHREHDEAAIRHDRRSDVARGRYSGQPLQPAHILSQLAVGRDEHTQSPSSRTVKRVSTTVFSDALRAKVDEFIQLKSLGVTPVGQWPLMQDMAREAGAHQLVVHKEFVHNYIASVLRTCKMSSNPDEQTTAGPRVSELLALMPAFGITDTDLYARALWRMARVILYGRASPSANPQKPAVVLEEMMAVWNLALRARLQRQESNEPRPSISNRPTQFDWSFLPPLSAFSELLAQQQRGTSAFPFERGLALLLPELQKGQGPDMKVGQWYDYASPALVMIDALRRAPGTQQRDDNSPFVELLELMLRALPSAANPPPGIRFDLQRPRDEGTGWIRELELVAERMGVAFTRHRQAQEPQNEAQRVPPHERDAQLVHGRRHGVMAKQVRAEHGATASLTGPSKRLQDSESYETAQLANEKRHTSASPNKPPTERPPPRQRGKMLFSHQPVGEGELTVSEGEEFTVIEADSGDGWLKVRIGGEEDGSEYEGFVPASYVELVEMVGGEAAVQQINSKIRGTTGPAEVSTEDMTTGAESFRPVPHPPLADGPPAHDSTNTGAMHATSPVAGNRDAIADRFANLRINRLGQAVQKQDIAFAEQLKREILNFASNAINPPLRDQVYEHLMLALLTLRNPSSAIEVWNYFGQSLEKLGRRPSVKTYTVMMKGAQHVRDGQGMEAFWGKMRAAGVQPDINAWTTRIFGLIKGGRVEDGLKALSELGGEWVNAARKKHAYEIAPDAGAGSKSRKPRTQVSPVEEQGLSASQAAALYDGDIEGMPRPDVTAMNAAITALALRADRHISKVLTWGCAFGVEPDSITYNTLLNVSFHRGEADEAMAILQRMREKNIETTGSTWTVLLTQVFEGRILDGLTPEGQKNTIMGLVEAASAGSGGGVDIKGYTLAIDRLLKRHNNADAANALLTHMSLHTSLQPTPHLYTIFMNYYFQQQPSPNFQAIEALWQQIQAVNGGRGAPLDSIFYDRMLEGYATYHGLLNSTQQIQNLLQRMRKGGRRPSWRALELAARALAERGEWGVLLRIVDEARAWVREDKGAASEEMLVGNRRFGQVDFWRFVIETGLLREEGVTSVEQLERGRTGKSPMERRMGSERARRSP</sequence>
<evidence type="ECO:0000256" key="5">
    <source>
        <dbReference type="SAM" id="MobiDB-lite"/>
    </source>
</evidence>
<reference evidence="8 9" key="1">
    <citation type="submission" date="2017-03" db="EMBL/GenBank/DDBJ databases">
        <title>Genomes of endolithic fungi from Antarctica.</title>
        <authorList>
            <person name="Coleine C."/>
            <person name="Masonjones S."/>
            <person name="Stajich J.E."/>
        </authorList>
    </citation>
    <scope>NUCLEOTIDE SEQUENCE [LARGE SCALE GENOMIC DNA]</scope>
    <source>
        <strain evidence="8 9">CCFEE 5311</strain>
    </source>
</reference>
<protein>
    <recommendedName>
        <fullName evidence="6">SH3 domain-containing protein</fullName>
    </recommendedName>
</protein>
<organism evidence="8 9">
    <name type="scientific">Friedmanniomyces endolithicus</name>
    <dbReference type="NCBI Taxonomy" id="329885"/>
    <lineage>
        <taxon>Eukaryota</taxon>
        <taxon>Fungi</taxon>
        <taxon>Dikarya</taxon>
        <taxon>Ascomycota</taxon>
        <taxon>Pezizomycotina</taxon>
        <taxon>Dothideomycetes</taxon>
        <taxon>Dothideomycetidae</taxon>
        <taxon>Mycosphaerellales</taxon>
        <taxon>Teratosphaeriaceae</taxon>
        <taxon>Friedmanniomyces</taxon>
    </lineage>
</organism>
<dbReference type="NCBIfam" id="TIGR00756">
    <property type="entry name" value="PPR"/>
    <property type="match status" value="1"/>
</dbReference>
<comment type="similarity">
    <text evidence="1">Belongs to the PPR family. P subfamily.</text>
</comment>
<evidence type="ECO:0000313" key="9">
    <source>
        <dbReference type="Proteomes" id="UP000310066"/>
    </source>
</evidence>
<dbReference type="Proteomes" id="UP001168146">
    <property type="component" value="Unassembled WGS sequence"/>
</dbReference>
<dbReference type="SMART" id="SM00326">
    <property type="entry name" value="SH3"/>
    <property type="match status" value="1"/>
</dbReference>
<evidence type="ECO:0000256" key="4">
    <source>
        <dbReference type="PROSITE-ProRule" id="PRU00708"/>
    </source>
</evidence>
<dbReference type="PROSITE" id="PS50002">
    <property type="entry name" value="SH3"/>
    <property type="match status" value="1"/>
</dbReference>
<dbReference type="CDD" id="cd11912">
    <property type="entry name" value="SH3_Bzz1_1"/>
    <property type="match status" value="1"/>
</dbReference>
<dbReference type="Gene3D" id="1.25.40.10">
    <property type="entry name" value="Tetratricopeptide repeat domain"/>
    <property type="match status" value="3"/>
</dbReference>
<dbReference type="Pfam" id="PF14604">
    <property type="entry name" value="SH3_9"/>
    <property type="match status" value="1"/>
</dbReference>
<dbReference type="InterPro" id="IPR002885">
    <property type="entry name" value="PPR_rpt"/>
</dbReference>
<dbReference type="EMBL" id="JASUXU010000018">
    <property type="protein sequence ID" value="KAK0321955.1"/>
    <property type="molecule type" value="Genomic_DNA"/>
</dbReference>
<evidence type="ECO:0000256" key="1">
    <source>
        <dbReference type="ARBA" id="ARBA00007626"/>
    </source>
</evidence>
<dbReference type="Pfam" id="PF13041">
    <property type="entry name" value="PPR_2"/>
    <property type="match status" value="1"/>
</dbReference>
<evidence type="ECO:0000256" key="2">
    <source>
        <dbReference type="ARBA" id="ARBA00022443"/>
    </source>
</evidence>
<gene>
    <name evidence="8" type="ORF">B0A54_11594</name>
    <name evidence="7" type="ORF">LTR82_006926</name>
</gene>
<dbReference type="InterPro" id="IPR011990">
    <property type="entry name" value="TPR-like_helical_dom_sf"/>
</dbReference>
<evidence type="ECO:0000259" key="6">
    <source>
        <dbReference type="PROSITE" id="PS50002"/>
    </source>
</evidence>
<name>A0A4U0UP04_9PEZI</name>
<comment type="caution">
    <text evidence="8">The sequence shown here is derived from an EMBL/GenBank/DDBJ whole genome shotgun (WGS) entry which is preliminary data.</text>
</comment>
<reference evidence="7" key="2">
    <citation type="submission" date="2021-12" db="EMBL/GenBank/DDBJ databases">
        <title>Black yeast isolated from Biological Soil Crust.</title>
        <authorList>
            <person name="Kurbessoian T."/>
        </authorList>
    </citation>
    <scope>NUCLEOTIDE SEQUENCE</scope>
    <source>
        <strain evidence="7">CCFEE 5208</strain>
    </source>
</reference>
<dbReference type="STRING" id="329885.A0A4U0UP04"/>
<dbReference type="InterPro" id="IPR035459">
    <property type="entry name" value="Bzz1_SH3_1"/>
</dbReference>
<dbReference type="PANTHER" id="PTHR46128">
    <property type="entry name" value="MITOCHONDRIAL GROUP I INTRON SPLICING FACTOR CCM1"/>
    <property type="match status" value="1"/>
</dbReference>
<dbReference type="InterPro" id="IPR036028">
    <property type="entry name" value="SH3-like_dom_sf"/>
</dbReference>
<dbReference type="InterPro" id="IPR001452">
    <property type="entry name" value="SH3_domain"/>
</dbReference>
<feature type="region of interest" description="Disordered" evidence="5">
    <location>
        <begin position="444"/>
        <end position="501"/>
    </location>
</feature>
<dbReference type="AlphaFoldDB" id="A0A4U0UP04"/>
<feature type="region of interest" description="Disordered" evidence="5">
    <location>
        <begin position="791"/>
        <end position="813"/>
    </location>
</feature>
<dbReference type="InterPro" id="IPR050872">
    <property type="entry name" value="PPR_P_subfamily"/>
</dbReference>
<feature type="domain" description="SH3" evidence="6">
    <location>
        <begin position="493"/>
        <end position="559"/>
    </location>
</feature>
<dbReference type="OrthoDB" id="185373at2759"/>
<dbReference type="EMBL" id="NAJP01000057">
    <property type="protein sequence ID" value="TKA36726.1"/>
    <property type="molecule type" value="Genomic_DNA"/>
</dbReference>
<feature type="compositionally biased region" description="Polar residues" evidence="5">
    <location>
        <begin position="35"/>
        <end position="56"/>
    </location>
</feature>
<feature type="region of interest" description="Disordered" evidence="5">
    <location>
        <begin position="1139"/>
        <end position="1166"/>
    </location>
</feature>
<feature type="region of interest" description="Disordered" evidence="5">
    <location>
        <begin position="576"/>
        <end position="624"/>
    </location>
</feature>
<dbReference type="Proteomes" id="UP000310066">
    <property type="component" value="Unassembled WGS sequence"/>
</dbReference>
<evidence type="ECO:0000256" key="3">
    <source>
        <dbReference type="PROSITE-ProRule" id="PRU00192"/>
    </source>
</evidence>
<evidence type="ECO:0000313" key="8">
    <source>
        <dbReference type="EMBL" id="TKA36726.1"/>
    </source>
</evidence>
<evidence type="ECO:0000313" key="7">
    <source>
        <dbReference type="EMBL" id="KAK0321955.1"/>
    </source>
</evidence>
<proteinExistence type="inferred from homology"/>
<dbReference type="PANTHER" id="PTHR46128:SF211">
    <property type="entry name" value="PENTACOTRIPEPTIDE-REPEAT REGION OF PRORP DOMAIN-CONTAINING PROTEIN"/>
    <property type="match status" value="1"/>
</dbReference>
<accession>A0A4U0UP04</accession>
<keyword evidence="2 3" id="KW-0728">SH3 domain</keyword>
<dbReference type="PROSITE" id="PS51375">
    <property type="entry name" value="PPR"/>
    <property type="match status" value="1"/>
</dbReference>
<dbReference type="SUPFAM" id="SSF50044">
    <property type="entry name" value="SH3-domain"/>
    <property type="match status" value="1"/>
</dbReference>
<feature type="repeat" description="PPR" evidence="4">
    <location>
        <begin position="870"/>
        <end position="904"/>
    </location>
</feature>
<dbReference type="Gene3D" id="2.30.30.40">
    <property type="entry name" value="SH3 Domains"/>
    <property type="match status" value="1"/>
</dbReference>